<dbReference type="InterPro" id="IPR009387">
    <property type="entry name" value="HigB-2"/>
</dbReference>
<gene>
    <name evidence="1" type="ORF">GHJ48_13510</name>
</gene>
<reference evidence="1 2" key="1">
    <citation type="submission" date="2019-10" db="EMBL/GenBank/DDBJ databases">
        <authorList>
            <person name="Dong K."/>
        </authorList>
    </citation>
    <scope>NUCLEOTIDE SEQUENCE [LARGE SCALE GENOMIC DNA]</scope>
    <source>
        <strain evidence="2">dk771</strain>
    </source>
</reference>
<dbReference type="EMBL" id="WITK01000035">
    <property type="protein sequence ID" value="MQW93392.1"/>
    <property type="molecule type" value="Genomic_DNA"/>
</dbReference>
<organism evidence="1 2">
    <name type="scientific">Acinetobacter wanghuae</name>
    <dbReference type="NCBI Taxonomy" id="2662362"/>
    <lineage>
        <taxon>Bacteria</taxon>
        <taxon>Pseudomonadati</taxon>
        <taxon>Pseudomonadota</taxon>
        <taxon>Gammaproteobacteria</taxon>
        <taxon>Moraxellales</taxon>
        <taxon>Moraxellaceae</taxon>
        <taxon>Acinetobacter</taxon>
    </lineage>
</organism>
<evidence type="ECO:0000313" key="2">
    <source>
        <dbReference type="Proteomes" id="UP000480556"/>
    </source>
</evidence>
<sequence length="106" mass="12066">MYTICETSLFSKFYSDYWTNKEYNEFKIFLASNPEAGDVEPNSGGIRKVRWGSGKTGKSGGVRVIYYNRLANGQIWLLTIYGKSAVDQLDKKVLRALVEKLNESLK</sequence>
<protein>
    <submittedName>
        <fullName evidence="1">Transcriptional regulator</fullName>
    </submittedName>
</protein>
<dbReference type="Proteomes" id="UP000480556">
    <property type="component" value="Unassembled WGS sequence"/>
</dbReference>
<dbReference type="PIRSF" id="PIRSF039032">
    <property type="entry name" value="HigB-2"/>
    <property type="match status" value="1"/>
</dbReference>
<accession>A0AA91AHT7</accession>
<evidence type="ECO:0000313" key="1">
    <source>
        <dbReference type="EMBL" id="MQW93392.1"/>
    </source>
</evidence>
<proteinExistence type="predicted"/>
<name>A0AA91AHT7_9GAMM</name>
<dbReference type="AlphaFoldDB" id="A0AA91AHT7"/>
<comment type="caution">
    <text evidence="1">The sequence shown here is derived from an EMBL/GenBank/DDBJ whole genome shotgun (WGS) entry which is preliminary data.</text>
</comment>
<dbReference type="RefSeq" id="WP_153389513.1">
    <property type="nucleotide sequence ID" value="NZ_WITK01000035.1"/>
</dbReference>